<comment type="cofactor">
    <cofactor evidence="1">
        <name>Mg(2+)</name>
        <dbReference type="ChEBI" id="CHEBI:18420"/>
    </cofactor>
</comment>
<comment type="caution">
    <text evidence="5">The sequence shown here is derived from an EMBL/GenBank/DDBJ whole genome shotgun (WGS) entry which is preliminary data.</text>
</comment>
<dbReference type="NCBIfam" id="TIGR01509">
    <property type="entry name" value="HAD-SF-IA-v3"/>
    <property type="match status" value="1"/>
</dbReference>
<dbReference type="NCBIfam" id="TIGR01549">
    <property type="entry name" value="HAD-SF-IA-v1"/>
    <property type="match status" value="1"/>
</dbReference>
<dbReference type="InterPro" id="IPR006439">
    <property type="entry name" value="HAD-SF_hydro_IA"/>
</dbReference>
<dbReference type="GO" id="GO:0016791">
    <property type="term" value="F:phosphatase activity"/>
    <property type="evidence" value="ECO:0007669"/>
    <property type="project" value="TreeGrafter"/>
</dbReference>
<evidence type="ECO:0000313" key="5">
    <source>
        <dbReference type="EMBL" id="RCU50484.1"/>
    </source>
</evidence>
<dbReference type="Gene3D" id="3.40.50.1000">
    <property type="entry name" value="HAD superfamily/HAD-like"/>
    <property type="match status" value="1"/>
</dbReference>
<dbReference type="SUPFAM" id="SSF56784">
    <property type="entry name" value="HAD-like"/>
    <property type="match status" value="1"/>
</dbReference>
<gene>
    <name evidence="5" type="ORF">DU002_08665</name>
</gene>
<sequence length="177" mass="19809">MDVQLDNRTTLLFDWGDTLMEDTPGVPGKMCEWPQVKAMPGAEKMLQTLSQSFQICIATGAEQSTEADIRKAFRRVDLDQYIDHYFCRQNTSLSKPDPAFYQFILNELGLAASDVVMIGDHWDKDILPAAGLGMAAVWINVQGQAVDRTELAGERDRLMINVKQCQSLNELAQLLAI</sequence>
<dbReference type="GO" id="GO:0044281">
    <property type="term" value="P:small molecule metabolic process"/>
    <property type="evidence" value="ECO:0007669"/>
    <property type="project" value="UniProtKB-ARBA"/>
</dbReference>
<evidence type="ECO:0000256" key="3">
    <source>
        <dbReference type="ARBA" id="ARBA00022801"/>
    </source>
</evidence>
<reference evidence="5 6" key="1">
    <citation type="submission" date="2018-07" db="EMBL/GenBank/DDBJ databases">
        <title>Corallincola holothuriorum sp. nov., a new facultative anaerobe isolated from sea cucumber Apostichopus japonicus.</title>
        <authorList>
            <person name="Xia H."/>
        </authorList>
    </citation>
    <scope>NUCLEOTIDE SEQUENCE [LARGE SCALE GENOMIC DNA]</scope>
    <source>
        <strain evidence="5 6">C4</strain>
    </source>
</reference>
<evidence type="ECO:0000256" key="1">
    <source>
        <dbReference type="ARBA" id="ARBA00001946"/>
    </source>
</evidence>
<proteinExistence type="predicted"/>
<name>A0A368NLH2_9GAMM</name>
<evidence type="ECO:0000313" key="6">
    <source>
        <dbReference type="Proteomes" id="UP000252558"/>
    </source>
</evidence>
<keyword evidence="4" id="KW-0460">Magnesium</keyword>
<organism evidence="5 6">
    <name type="scientific">Corallincola holothuriorum</name>
    <dbReference type="NCBI Taxonomy" id="2282215"/>
    <lineage>
        <taxon>Bacteria</taxon>
        <taxon>Pseudomonadati</taxon>
        <taxon>Pseudomonadota</taxon>
        <taxon>Gammaproteobacteria</taxon>
        <taxon>Alteromonadales</taxon>
        <taxon>Psychromonadaceae</taxon>
        <taxon>Corallincola</taxon>
    </lineage>
</organism>
<dbReference type="EMBL" id="QPID01000004">
    <property type="protein sequence ID" value="RCU50484.1"/>
    <property type="molecule type" value="Genomic_DNA"/>
</dbReference>
<evidence type="ECO:0000256" key="4">
    <source>
        <dbReference type="ARBA" id="ARBA00022842"/>
    </source>
</evidence>
<protein>
    <submittedName>
        <fullName evidence="5">HAD family hydrolase</fullName>
    </submittedName>
</protein>
<evidence type="ECO:0000256" key="2">
    <source>
        <dbReference type="ARBA" id="ARBA00022723"/>
    </source>
</evidence>
<accession>A0A368NLH2</accession>
<dbReference type="InterPro" id="IPR023214">
    <property type="entry name" value="HAD_sf"/>
</dbReference>
<dbReference type="GO" id="GO:0046872">
    <property type="term" value="F:metal ion binding"/>
    <property type="evidence" value="ECO:0007669"/>
    <property type="project" value="UniProtKB-KW"/>
</dbReference>
<keyword evidence="3 5" id="KW-0378">Hydrolase</keyword>
<keyword evidence="2" id="KW-0479">Metal-binding</keyword>
<dbReference type="AlphaFoldDB" id="A0A368NLH2"/>
<keyword evidence="6" id="KW-1185">Reference proteome</keyword>
<dbReference type="InterPro" id="IPR051400">
    <property type="entry name" value="HAD-like_hydrolase"/>
</dbReference>
<dbReference type="PANTHER" id="PTHR46470">
    <property type="entry name" value="N-ACYLNEURAMINATE-9-PHOSPHATASE"/>
    <property type="match status" value="1"/>
</dbReference>
<dbReference type="Pfam" id="PF00702">
    <property type="entry name" value="Hydrolase"/>
    <property type="match status" value="1"/>
</dbReference>
<dbReference type="Proteomes" id="UP000252558">
    <property type="component" value="Unassembled WGS sequence"/>
</dbReference>
<dbReference type="InterPro" id="IPR036412">
    <property type="entry name" value="HAD-like_sf"/>
</dbReference>
<dbReference type="PANTHER" id="PTHR46470:SF2">
    <property type="entry name" value="GLYCERALDEHYDE 3-PHOSPHATE PHOSPHATASE"/>
    <property type="match status" value="1"/>
</dbReference>